<evidence type="ECO:0000313" key="3">
    <source>
        <dbReference type="Proteomes" id="UP000198462"/>
    </source>
</evidence>
<dbReference type="InterPro" id="IPR036388">
    <property type="entry name" value="WH-like_DNA-bd_sf"/>
</dbReference>
<protein>
    <recommendedName>
        <fullName evidence="1">HTH marR-type domain-containing protein</fullName>
    </recommendedName>
</protein>
<dbReference type="AlphaFoldDB" id="A0A219B1G8"/>
<dbReference type="RefSeq" id="WP_088710978.1">
    <property type="nucleotide sequence ID" value="NZ_NFZT01000001.1"/>
</dbReference>
<sequence length="171" mass="17916">MSASSFKLGTMLRHLIDLLDGDLEAIYARVAPGYRPRYTPVVRALLKHQPCTIGAVAADAGITHSAASQTVAKMLKEGLVTSTPGDDGRERLISLSSRTEAALPALEEIWAATTAATAALDAELATPLIGAVEEAIRALDAKSFEKRISSAAPFRSSDNRTAATPEAAAQS</sequence>
<dbReference type="Gene3D" id="1.10.10.10">
    <property type="entry name" value="Winged helix-like DNA-binding domain superfamily/Winged helix DNA-binding domain"/>
    <property type="match status" value="1"/>
</dbReference>
<name>A0A219B1G8_9SPHN</name>
<keyword evidence="3" id="KW-1185">Reference proteome</keyword>
<dbReference type="InterPro" id="IPR011991">
    <property type="entry name" value="ArsR-like_HTH"/>
</dbReference>
<reference evidence="3" key="1">
    <citation type="submission" date="2017-05" db="EMBL/GenBank/DDBJ databases">
        <authorList>
            <person name="Lin X."/>
        </authorList>
    </citation>
    <scope>NUCLEOTIDE SEQUENCE [LARGE SCALE GENOMIC DNA]</scope>
    <source>
        <strain evidence="3">JLT2012</strain>
    </source>
</reference>
<organism evidence="2 3">
    <name type="scientific">Pacificimonas flava</name>
    <dbReference type="NCBI Taxonomy" id="1234595"/>
    <lineage>
        <taxon>Bacteria</taxon>
        <taxon>Pseudomonadati</taxon>
        <taxon>Pseudomonadota</taxon>
        <taxon>Alphaproteobacteria</taxon>
        <taxon>Sphingomonadales</taxon>
        <taxon>Sphingosinicellaceae</taxon>
        <taxon>Pacificimonas</taxon>
    </lineage>
</organism>
<dbReference type="Proteomes" id="UP000198462">
    <property type="component" value="Unassembled WGS sequence"/>
</dbReference>
<dbReference type="InterPro" id="IPR036390">
    <property type="entry name" value="WH_DNA-bd_sf"/>
</dbReference>
<dbReference type="EMBL" id="NFZT01000001">
    <property type="protein sequence ID" value="OWV32181.1"/>
    <property type="molecule type" value="Genomic_DNA"/>
</dbReference>
<gene>
    <name evidence="2" type="ORF">B5C34_01085</name>
</gene>
<dbReference type="GO" id="GO:0003700">
    <property type="term" value="F:DNA-binding transcription factor activity"/>
    <property type="evidence" value="ECO:0007669"/>
    <property type="project" value="InterPro"/>
</dbReference>
<evidence type="ECO:0000259" key="1">
    <source>
        <dbReference type="Pfam" id="PF12802"/>
    </source>
</evidence>
<dbReference type="OrthoDB" id="9806864at2"/>
<dbReference type="Pfam" id="PF12802">
    <property type="entry name" value="MarR_2"/>
    <property type="match status" value="1"/>
</dbReference>
<evidence type="ECO:0000313" key="2">
    <source>
        <dbReference type="EMBL" id="OWV32181.1"/>
    </source>
</evidence>
<dbReference type="SUPFAM" id="SSF46785">
    <property type="entry name" value="Winged helix' DNA-binding domain"/>
    <property type="match status" value="1"/>
</dbReference>
<feature type="domain" description="HTH marR-type" evidence="1">
    <location>
        <begin position="36"/>
        <end position="89"/>
    </location>
</feature>
<proteinExistence type="predicted"/>
<comment type="caution">
    <text evidence="2">The sequence shown here is derived from an EMBL/GenBank/DDBJ whole genome shotgun (WGS) entry which is preliminary data.</text>
</comment>
<accession>A0A219B1G8</accession>
<dbReference type="CDD" id="cd00090">
    <property type="entry name" value="HTH_ARSR"/>
    <property type="match status" value="1"/>
</dbReference>
<dbReference type="InterPro" id="IPR000835">
    <property type="entry name" value="HTH_MarR-typ"/>
</dbReference>